<keyword evidence="8 9" id="KW-0472">Membrane</keyword>
<keyword evidence="3 9" id="KW-0812">Transmembrane</keyword>
<dbReference type="SUPFAM" id="SSF82093">
    <property type="entry name" value="Heme chaperone CcmE"/>
    <property type="match status" value="1"/>
</dbReference>
<evidence type="ECO:0008006" key="11">
    <source>
        <dbReference type="Google" id="ProtNLM"/>
    </source>
</evidence>
<dbReference type="PANTHER" id="PTHR34128">
    <property type="entry name" value="CYTOCHROME C-TYPE BIOGENESIS PROTEIN CCME HOMOLOG, MITOCHONDRIAL"/>
    <property type="match status" value="1"/>
</dbReference>
<dbReference type="NCBIfam" id="NF009727">
    <property type="entry name" value="PRK13254.1-1"/>
    <property type="match status" value="1"/>
</dbReference>
<protein>
    <recommendedName>
        <fullName evidence="11">Cytochrome c-type biogenesis protein CcmE</fullName>
    </recommendedName>
</protein>
<evidence type="ECO:0000256" key="6">
    <source>
        <dbReference type="ARBA" id="ARBA00022989"/>
    </source>
</evidence>
<evidence type="ECO:0000256" key="9">
    <source>
        <dbReference type="SAM" id="Phobius"/>
    </source>
</evidence>
<evidence type="ECO:0000313" key="10">
    <source>
        <dbReference type="EMBL" id="SUZ55367.1"/>
    </source>
</evidence>
<dbReference type="GO" id="GO:0046872">
    <property type="term" value="F:metal ion binding"/>
    <property type="evidence" value="ECO:0007669"/>
    <property type="project" value="UniProtKB-KW"/>
</dbReference>
<dbReference type="Pfam" id="PF03100">
    <property type="entry name" value="CcmE"/>
    <property type="match status" value="1"/>
</dbReference>
<keyword evidence="4" id="KW-0479">Metal-binding</keyword>
<dbReference type="EMBL" id="UINC01000443">
    <property type="protein sequence ID" value="SUZ55367.1"/>
    <property type="molecule type" value="Genomic_DNA"/>
</dbReference>
<keyword evidence="7" id="KW-0408">Iron</keyword>
<feature type="transmembrane region" description="Helical" evidence="9">
    <location>
        <begin position="50"/>
        <end position="69"/>
    </location>
</feature>
<dbReference type="InterPro" id="IPR036127">
    <property type="entry name" value="CcmE-like_sf"/>
</dbReference>
<evidence type="ECO:0000256" key="1">
    <source>
        <dbReference type="ARBA" id="ARBA00004370"/>
    </source>
</evidence>
<evidence type="ECO:0000256" key="2">
    <source>
        <dbReference type="ARBA" id="ARBA00022617"/>
    </source>
</evidence>
<proteinExistence type="inferred from homology"/>
<evidence type="ECO:0000256" key="4">
    <source>
        <dbReference type="ARBA" id="ARBA00022723"/>
    </source>
</evidence>
<evidence type="ECO:0000256" key="7">
    <source>
        <dbReference type="ARBA" id="ARBA00023004"/>
    </source>
</evidence>
<dbReference type="GO" id="GO:0017004">
    <property type="term" value="P:cytochrome complex assembly"/>
    <property type="evidence" value="ECO:0007669"/>
    <property type="project" value="UniProtKB-KW"/>
</dbReference>
<evidence type="ECO:0000256" key="8">
    <source>
        <dbReference type="ARBA" id="ARBA00023136"/>
    </source>
</evidence>
<dbReference type="GO" id="GO:0020037">
    <property type="term" value="F:heme binding"/>
    <property type="evidence" value="ECO:0007669"/>
    <property type="project" value="InterPro"/>
</dbReference>
<dbReference type="PANTHER" id="PTHR34128:SF2">
    <property type="entry name" value="CYTOCHROME C-TYPE BIOGENESIS PROTEIN CCME HOMOLOG, MITOCHONDRIAL"/>
    <property type="match status" value="1"/>
</dbReference>
<accession>A0A381NLH2</accession>
<organism evidence="10">
    <name type="scientific">marine metagenome</name>
    <dbReference type="NCBI Taxonomy" id="408172"/>
    <lineage>
        <taxon>unclassified sequences</taxon>
        <taxon>metagenomes</taxon>
        <taxon>ecological metagenomes</taxon>
    </lineage>
</organism>
<dbReference type="Gene3D" id="2.40.50.140">
    <property type="entry name" value="Nucleic acid-binding proteins"/>
    <property type="match status" value="1"/>
</dbReference>
<dbReference type="InterPro" id="IPR004329">
    <property type="entry name" value="CcmE"/>
</dbReference>
<gene>
    <name evidence="10" type="ORF">METZ01_LOCUS8221</name>
</gene>
<dbReference type="GO" id="GO:0017003">
    <property type="term" value="P:protein-heme linkage"/>
    <property type="evidence" value="ECO:0007669"/>
    <property type="project" value="InterPro"/>
</dbReference>
<keyword evidence="6 9" id="KW-1133">Transmembrane helix</keyword>
<dbReference type="AlphaFoldDB" id="A0A381NLH2"/>
<keyword evidence="2" id="KW-0349">Heme</keyword>
<comment type="subcellular location">
    <subcellularLocation>
        <location evidence="1">Membrane</location>
    </subcellularLocation>
</comment>
<dbReference type="GO" id="GO:0005886">
    <property type="term" value="C:plasma membrane"/>
    <property type="evidence" value="ECO:0007669"/>
    <property type="project" value="InterPro"/>
</dbReference>
<sequence length="188" mass="21364">MGLHICNLHFIDQASLEKNQSNSCCIRTKSFRIISQLLERGRIIKTRAKFVIGGTVIFAVITALSVQGLQEMSVFFYTPVEVLANPSMFENKTIRIGALVQRGSVEWDAQDIRLSFNITEDGKKNIPVFYDGVKPDLFREGQGVVVEGKMKGQRFEAVQLLVKHSEDYTVETEHKKTKEDYYKSIQAQ</sequence>
<name>A0A381NLH2_9ZZZZ</name>
<reference evidence="10" key="1">
    <citation type="submission" date="2018-05" db="EMBL/GenBank/DDBJ databases">
        <authorList>
            <person name="Lanie J.A."/>
            <person name="Ng W.-L."/>
            <person name="Kazmierczak K.M."/>
            <person name="Andrzejewski T.M."/>
            <person name="Davidsen T.M."/>
            <person name="Wayne K.J."/>
            <person name="Tettelin H."/>
            <person name="Glass J.I."/>
            <person name="Rusch D."/>
            <person name="Podicherti R."/>
            <person name="Tsui H.-C.T."/>
            <person name="Winkler M.E."/>
        </authorList>
    </citation>
    <scope>NUCLEOTIDE SEQUENCE</scope>
</reference>
<keyword evidence="5" id="KW-0201">Cytochrome c-type biogenesis</keyword>
<evidence type="ECO:0000256" key="3">
    <source>
        <dbReference type="ARBA" id="ARBA00022692"/>
    </source>
</evidence>
<evidence type="ECO:0000256" key="5">
    <source>
        <dbReference type="ARBA" id="ARBA00022748"/>
    </source>
</evidence>
<dbReference type="InterPro" id="IPR012340">
    <property type="entry name" value="NA-bd_OB-fold"/>
</dbReference>
<dbReference type="HAMAP" id="MF_01959">
    <property type="entry name" value="CcmE"/>
    <property type="match status" value="1"/>
</dbReference>